<dbReference type="Gene3D" id="1.25.40.20">
    <property type="entry name" value="Ankyrin repeat-containing domain"/>
    <property type="match status" value="2"/>
</dbReference>
<feature type="region of interest" description="Disordered" evidence="5">
    <location>
        <begin position="1072"/>
        <end position="1097"/>
    </location>
</feature>
<feature type="domain" description="MI" evidence="6">
    <location>
        <begin position="220"/>
        <end position="341"/>
    </location>
</feature>
<dbReference type="Proteomes" id="UP000186817">
    <property type="component" value="Unassembled WGS sequence"/>
</dbReference>
<dbReference type="InterPro" id="IPR003891">
    <property type="entry name" value="Initiation_fac_eIF4g_MI"/>
</dbReference>
<dbReference type="OrthoDB" id="514777at2759"/>
<dbReference type="InterPro" id="IPR003890">
    <property type="entry name" value="MIF4G-like_typ-3"/>
</dbReference>
<evidence type="ECO:0000256" key="3">
    <source>
        <dbReference type="ARBA" id="ARBA00022917"/>
    </source>
</evidence>
<protein>
    <submittedName>
        <fullName evidence="7">Eukaryotic translation initiation factor 4 gamma 1</fullName>
    </submittedName>
</protein>
<dbReference type="Pfam" id="PF00023">
    <property type="entry name" value="Ank"/>
    <property type="match status" value="1"/>
</dbReference>
<evidence type="ECO:0000313" key="7">
    <source>
        <dbReference type="EMBL" id="OLQ08058.1"/>
    </source>
</evidence>
<feature type="compositionally biased region" description="Polar residues" evidence="5">
    <location>
        <begin position="866"/>
        <end position="876"/>
    </location>
</feature>
<evidence type="ECO:0000313" key="8">
    <source>
        <dbReference type="Proteomes" id="UP000186817"/>
    </source>
</evidence>
<feature type="repeat" description="ANK" evidence="4">
    <location>
        <begin position="700"/>
        <end position="732"/>
    </location>
</feature>
<dbReference type="Pfam" id="PF02847">
    <property type="entry name" value="MA3"/>
    <property type="match status" value="1"/>
</dbReference>
<feature type="repeat" description="ANK" evidence="4">
    <location>
        <begin position="667"/>
        <end position="699"/>
    </location>
</feature>
<dbReference type="InterPro" id="IPR002110">
    <property type="entry name" value="Ankyrin_rpt"/>
</dbReference>
<feature type="region of interest" description="Disordered" evidence="5">
    <location>
        <begin position="368"/>
        <end position="466"/>
    </location>
</feature>
<keyword evidence="2 7" id="KW-0396">Initiation factor</keyword>
<proteinExistence type="inferred from homology"/>
<accession>A0A1Q9EKZ7</accession>
<evidence type="ECO:0000256" key="4">
    <source>
        <dbReference type="PROSITE-ProRule" id="PRU00023"/>
    </source>
</evidence>
<name>A0A1Q9EKZ7_SYMMI</name>
<evidence type="ECO:0000256" key="1">
    <source>
        <dbReference type="ARBA" id="ARBA00005775"/>
    </source>
</evidence>
<dbReference type="GO" id="GO:0003743">
    <property type="term" value="F:translation initiation factor activity"/>
    <property type="evidence" value="ECO:0007669"/>
    <property type="project" value="UniProtKB-KW"/>
</dbReference>
<keyword evidence="8" id="KW-1185">Reference proteome</keyword>
<dbReference type="PANTHER" id="PTHR23253:SF9">
    <property type="entry name" value="EUKARYOTIC TRANSLATION INITIATION FACTOR 4 GAMMA 2"/>
    <property type="match status" value="1"/>
</dbReference>
<feature type="repeat" description="ANK" evidence="4">
    <location>
        <begin position="601"/>
        <end position="633"/>
    </location>
</feature>
<feature type="compositionally biased region" description="Gly residues" evidence="5">
    <location>
        <begin position="848"/>
        <end position="863"/>
    </location>
</feature>
<dbReference type="InterPro" id="IPR016024">
    <property type="entry name" value="ARM-type_fold"/>
</dbReference>
<dbReference type="PROSITE" id="PS51366">
    <property type="entry name" value="MI"/>
    <property type="match status" value="2"/>
</dbReference>
<feature type="compositionally biased region" description="Low complexity" evidence="5">
    <location>
        <begin position="1264"/>
        <end position="1275"/>
    </location>
</feature>
<keyword evidence="3" id="KW-0648">Protein biosynthesis</keyword>
<dbReference type="SUPFAM" id="SSF48371">
    <property type="entry name" value="ARM repeat"/>
    <property type="match status" value="3"/>
</dbReference>
<gene>
    <name evidence="7" type="primary">EIF4G1</name>
    <name evidence="7" type="ORF">AK812_SmicGene8467</name>
</gene>
<dbReference type="Gene3D" id="1.25.40.180">
    <property type="match status" value="3"/>
</dbReference>
<sequence length="1321" mass="141895">MDVALKTECSQKRKRRRGCLWLSPHGSAAMSKASKTEKAAVPSETTGSSLGADDDALGRGLPADWTIEALQERAQGLLTSYLKAGDSAAAVKGFKELAAELPGFFDEVVVCALRAALEHKEKQRAMVTELFALLHKEGVLDRPALVRGYAKLVCTWQELAAGGGSDSSVFLVETLLACIRNGCMSEEFLMRLPEGLLAAVVANGDEGKKELEKVKEKLHQFKRAIEDAKLLEPPLPGLEKASAILKDQAQQCRHEFVKRALSASLEWPPPGRRRCLVLVEKLIDKGILSKEDVQWGVIHVLGQLEDLALDCPNVPEIAAEHVKSLISKDLITTNFVRRCQMLRIGGDAGLKVLEAALDPASEAMPAAKNSKVAQAIEASRGQGDASKDTKPGDKKEENSKEDSAVSEKASSPEKQEAPKEDAKEEAKENSKEDETEGSKEAAKDNTKKEDTSQDAKAAAVNGSAPKAGGRLSGLSIWLGNGVVSSRLPATPLIMLRVHWVSGEELGSFPLHLAPDGRSLKRQLPGLCGLPRFRLRLMHGLVELEDHAAITSPMDLELVVLPFIDATSEQLFELTSAAESGEASRVEELLQRPQDPNSPDSLRRIPLISAAVEGRADVVRLLLEARADCEARDDEGGTALLCACNHHHLEVMKLLVGDGVDTNAADADGTTALHIASLHDAVDLVRLLLDAGADVGTSDNEGLTALHYASLEGSSNVASMLLDASVDPRARDMSGMTALHVACQRNFSELASLLLGRSTTAKDASDQEDGRTAVQLASWNGNENGWLAVGSGGCCVNGATAFHLAALGVNRSEATAAHLLGGPAARGGISLRPGGGMGLRPGGGGISLTGGLNGQTLRPGGGGAVSLTGSVKESSGTAGYPKEEGKRSSANSGGKESDWRRDAAEHQDAKQKKASEKSGGKKGSNGKSGGRGRNNRDDDDDLDAEPIQLEVSDNSWAKIQQKRREEAEAAKSGSSDSTDEEIARRMKSILNKLTLEKFDDLYRQLTECGITKEDHIRILMQEVFEKATTQHHFVEMYTSLCVHFNDWCSEHLKVGKFKHVLLDQCQASFEANLSDPPKEMSPKKKAAATPEELEEHEEKRQRYRLRVMGNIRFIGQLLVKKMVASKILTACTTALLKEASQSSLEALASLLTITGKEFDLPTWQHLVCAPRRNMIRATSSASPQQCGTSSKSSPVVLVDVPESATSPSPSISMLSQVLSDSHEFRVHFEEKPEIILFLSADEDVPEELPGFTEEDERTNSDEINQPSSSTSVPPQTGETPLAAPGIPPAPHDLCQGGLADLAAERRAAMLRKLFPPQDPSEH</sequence>
<evidence type="ECO:0000256" key="2">
    <source>
        <dbReference type="ARBA" id="ARBA00022540"/>
    </source>
</evidence>
<organism evidence="7 8">
    <name type="scientific">Symbiodinium microadriaticum</name>
    <name type="common">Dinoflagellate</name>
    <name type="synonym">Zooxanthella microadriatica</name>
    <dbReference type="NCBI Taxonomy" id="2951"/>
    <lineage>
        <taxon>Eukaryota</taxon>
        <taxon>Sar</taxon>
        <taxon>Alveolata</taxon>
        <taxon>Dinophyceae</taxon>
        <taxon>Suessiales</taxon>
        <taxon>Symbiodiniaceae</taxon>
        <taxon>Symbiodinium</taxon>
    </lineage>
</organism>
<dbReference type="Pfam" id="PF02854">
    <property type="entry name" value="MIF4G"/>
    <property type="match status" value="1"/>
</dbReference>
<dbReference type="SUPFAM" id="SSF48403">
    <property type="entry name" value="Ankyrin repeat"/>
    <property type="match status" value="1"/>
</dbReference>
<keyword evidence="4" id="KW-0040">ANK repeat</keyword>
<feature type="compositionally biased region" description="Gly residues" evidence="5">
    <location>
        <begin position="920"/>
        <end position="931"/>
    </location>
</feature>
<feature type="domain" description="MI" evidence="6">
    <location>
        <begin position="69"/>
        <end position="194"/>
    </location>
</feature>
<comment type="caution">
    <text evidence="7">The sequence shown here is derived from an EMBL/GenBank/DDBJ whole genome shotgun (WGS) entry which is preliminary data.</text>
</comment>
<evidence type="ECO:0000259" key="6">
    <source>
        <dbReference type="PROSITE" id="PS51366"/>
    </source>
</evidence>
<dbReference type="PROSITE" id="PS50297">
    <property type="entry name" value="ANK_REP_REGION"/>
    <property type="match status" value="3"/>
</dbReference>
<dbReference type="Pfam" id="PF12796">
    <property type="entry name" value="Ank_2"/>
    <property type="match status" value="1"/>
</dbReference>
<dbReference type="PROSITE" id="PS50088">
    <property type="entry name" value="ANK_REPEAT"/>
    <property type="match status" value="5"/>
</dbReference>
<dbReference type="GO" id="GO:0003723">
    <property type="term" value="F:RNA binding"/>
    <property type="evidence" value="ECO:0007669"/>
    <property type="project" value="InterPro"/>
</dbReference>
<feature type="region of interest" description="Disordered" evidence="5">
    <location>
        <begin position="848"/>
        <end position="980"/>
    </location>
</feature>
<feature type="repeat" description="ANK" evidence="4">
    <location>
        <begin position="733"/>
        <end position="765"/>
    </location>
</feature>
<feature type="compositionally biased region" description="Basic and acidic residues" evidence="5">
    <location>
        <begin position="894"/>
        <end position="918"/>
    </location>
</feature>
<reference evidence="7 8" key="1">
    <citation type="submission" date="2016-02" db="EMBL/GenBank/DDBJ databases">
        <title>Genome analysis of coral dinoflagellate symbionts highlights evolutionary adaptations to a symbiotic lifestyle.</title>
        <authorList>
            <person name="Aranda M."/>
            <person name="Li Y."/>
            <person name="Liew Y.J."/>
            <person name="Baumgarten S."/>
            <person name="Simakov O."/>
            <person name="Wilson M."/>
            <person name="Piel J."/>
            <person name="Ashoor H."/>
            <person name="Bougouffa S."/>
            <person name="Bajic V.B."/>
            <person name="Ryu T."/>
            <person name="Ravasi T."/>
            <person name="Bayer T."/>
            <person name="Micklem G."/>
            <person name="Kim H."/>
            <person name="Bhak J."/>
            <person name="Lajeunesse T.C."/>
            <person name="Voolstra C.R."/>
        </authorList>
    </citation>
    <scope>NUCLEOTIDE SEQUENCE [LARGE SCALE GENOMIC DNA]</scope>
    <source>
        <strain evidence="7 8">CCMP2467</strain>
    </source>
</reference>
<dbReference type="InterPro" id="IPR036770">
    <property type="entry name" value="Ankyrin_rpt-contain_sf"/>
</dbReference>
<comment type="similarity">
    <text evidence="1">Belongs to the eukaryotic initiation factor 4G family.</text>
</comment>
<feature type="compositionally biased region" description="Basic and acidic residues" evidence="5">
    <location>
        <begin position="385"/>
        <end position="453"/>
    </location>
</feature>
<feature type="region of interest" description="Disordered" evidence="5">
    <location>
        <begin position="1247"/>
        <end position="1296"/>
    </location>
</feature>
<feature type="region of interest" description="Disordered" evidence="5">
    <location>
        <begin position="30"/>
        <end position="55"/>
    </location>
</feature>
<dbReference type="Pfam" id="PF13637">
    <property type="entry name" value="Ank_4"/>
    <property type="match status" value="1"/>
</dbReference>
<dbReference type="SMART" id="SM00248">
    <property type="entry name" value="ANK"/>
    <property type="match status" value="6"/>
</dbReference>
<dbReference type="PANTHER" id="PTHR23253">
    <property type="entry name" value="EUKARYOTIC TRANSLATION INITIATION FACTOR 4 GAMMA"/>
    <property type="match status" value="1"/>
</dbReference>
<evidence type="ECO:0000256" key="5">
    <source>
        <dbReference type="SAM" id="MobiDB-lite"/>
    </source>
</evidence>
<dbReference type="SMART" id="SM00543">
    <property type="entry name" value="MIF4G"/>
    <property type="match status" value="1"/>
</dbReference>
<dbReference type="EMBL" id="LSRX01000125">
    <property type="protein sequence ID" value="OLQ08058.1"/>
    <property type="molecule type" value="Genomic_DNA"/>
</dbReference>
<feature type="repeat" description="ANK" evidence="4">
    <location>
        <begin position="634"/>
        <end position="666"/>
    </location>
</feature>
<dbReference type="SMART" id="SM00544">
    <property type="entry name" value="MA3"/>
    <property type="match status" value="2"/>
</dbReference>